<dbReference type="InterPro" id="IPR003807">
    <property type="entry name" value="DUF202"/>
</dbReference>
<dbReference type="Pfam" id="PF02656">
    <property type="entry name" value="DUF202"/>
    <property type="match status" value="1"/>
</dbReference>
<keyword evidence="2 5" id="KW-0812">Transmembrane</keyword>
<organism evidence="7 8">
    <name type="scientific">Nesterenkonia sedimenti</name>
    <dbReference type="NCBI Taxonomy" id="1463632"/>
    <lineage>
        <taxon>Bacteria</taxon>
        <taxon>Bacillati</taxon>
        <taxon>Actinomycetota</taxon>
        <taxon>Actinomycetes</taxon>
        <taxon>Micrococcales</taxon>
        <taxon>Micrococcaceae</taxon>
        <taxon>Nesterenkonia</taxon>
    </lineage>
</organism>
<dbReference type="EMBL" id="JABAHY010000001">
    <property type="protein sequence ID" value="NLS08850.1"/>
    <property type="molecule type" value="Genomic_DNA"/>
</dbReference>
<evidence type="ECO:0000256" key="3">
    <source>
        <dbReference type="ARBA" id="ARBA00022989"/>
    </source>
</evidence>
<evidence type="ECO:0000256" key="1">
    <source>
        <dbReference type="ARBA" id="ARBA00004127"/>
    </source>
</evidence>
<feature type="transmembrane region" description="Helical" evidence="5">
    <location>
        <begin position="130"/>
        <end position="155"/>
    </location>
</feature>
<dbReference type="AlphaFoldDB" id="A0A7X8TI26"/>
<evidence type="ECO:0000259" key="6">
    <source>
        <dbReference type="Pfam" id="PF02656"/>
    </source>
</evidence>
<dbReference type="RefSeq" id="WP_168886324.1">
    <property type="nucleotide sequence ID" value="NZ_JABAHY010000001.1"/>
</dbReference>
<keyword evidence="4 5" id="KW-0472">Membrane</keyword>
<protein>
    <submittedName>
        <fullName evidence="7">DUF202 domain-containing protein</fullName>
    </submittedName>
</protein>
<evidence type="ECO:0000313" key="7">
    <source>
        <dbReference type="EMBL" id="NLS08850.1"/>
    </source>
</evidence>
<evidence type="ECO:0000313" key="8">
    <source>
        <dbReference type="Proteomes" id="UP000523139"/>
    </source>
</evidence>
<dbReference type="Proteomes" id="UP000523139">
    <property type="component" value="Unassembled WGS sequence"/>
</dbReference>
<dbReference type="GO" id="GO:0012505">
    <property type="term" value="C:endomembrane system"/>
    <property type="evidence" value="ECO:0007669"/>
    <property type="project" value="UniProtKB-SubCell"/>
</dbReference>
<proteinExistence type="predicted"/>
<keyword evidence="3 5" id="KW-1133">Transmembrane helix</keyword>
<evidence type="ECO:0000256" key="2">
    <source>
        <dbReference type="ARBA" id="ARBA00022692"/>
    </source>
</evidence>
<comment type="subcellular location">
    <subcellularLocation>
        <location evidence="1">Endomembrane system</location>
        <topology evidence="1">Multi-pass membrane protein</topology>
    </subcellularLocation>
</comment>
<reference evidence="7 8" key="1">
    <citation type="submission" date="2020-04" db="EMBL/GenBank/DDBJ databases">
        <title>Nesterenkonia sp. nov., isolated from marine sediment.</title>
        <authorList>
            <person name="Zhang G."/>
        </authorList>
    </citation>
    <scope>NUCLEOTIDE SEQUENCE [LARGE SCALE GENOMIC DNA]</scope>
    <source>
        <strain evidence="7 8">MY13</strain>
    </source>
</reference>
<feature type="domain" description="DUF202" evidence="6">
    <location>
        <begin position="71"/>
        <end position="123"/>
    </location>
</feature>
<sequence>MSLMTYILMDFWRNLRNFGNSFFIIVLPAVLFLIFGVSADWNEFPLPTGTGNVSAHTLIGIAVYGAATATTSLALLAGGVAVEALTQEIFEPTVRTLLAVLLLVLGVALSAGAFWRWLKVERRVRQKDALPLPLIAPLLGAGIAVVSALLIWAMLA</sequence>
<feature type="transmembrane region" description="Helical" evidence="5">
    <location>
        <begin position="97"/>
        <end position="118"/>
    </location>
</feature>
<gene>
    <name evidence="7" type="ORF">HGQ17_02305</name>
</gene>
<evidence type="ECO:0000256" key="5">
    <source>
        <dbReference type="SAM" id="Phobius"/>
    </source>
</evidence>
<accession>A0A7X8TI26</accession>
<feature type="transmembrane region" description="Helical" evidence="5">
    <location>
        <begin position="21"/>
        <end position="41"/>
    </location>
</feature>
<feature type="transmembrane region" description="Helical" evidence="5">
    <location>
        <begin position="61"/>
        <end position="85"/>
    </location>
</feature>
<comment type="caution">
    <text evidence="7">The sequence shown here is derived from an EMBL/GenBank/DDBJ whole genome shotgun (WGS) entry which is preliminary data.</text>
</comment>
<evidence type="ECO:0000256" key="4">
    <source>
        <dbReference type="ARBA" id="ARBA00023136"/>
    </source>
</evidence>
<name>A0A7X8TI26_9MICC</name>
<keyword evidence="8" id="KW-1185">Reference proteome</keyword>